<proteinExistence type="inferred from homology"/>
<dbReference type="InterPro" id="IPR026055">
    <property type="entry name" value="FAR"/>
</dbReference>
<dbReference type="Gene3D" id="3.40.50.720">
    <property type="entry name" value="NAD(P)-binding Rossmann-like Domain"/>
    <property type="match status" value="1"/>
</dbReference>
<comment type="subcellular location">
    <subcellularLocation>
        <location evidence="1">Membrane</location>
        <topology evidence="1">Multi-pass membrane protein</topology>
    </subcellularLocation>
</comment>
<evidence type="ECO:0000256" key="4">
    <source>
        <dbReference type="ARBA" id="ARBA00022692"/>
    </source>
</evidence>
<feature type="domain" description="Thioester reductase (TE)" evidence="12">
    <location>
        <begin position="30"/>
        <end position="298"/>
    </location>
</feature>
<dbReference type="InterPro" id="IPR036291">
    <property type="entry name" value="NAD(P)-bd_dom_sf"/>
</dbReference>
<comment type="similarity">
    <text evidence="2 10">Belongs to the fatty acyl-CoA reductase family.</text>
</comment>
<keyword evidence="5 10" id="KW-0521">NADP</keyword>
<dbReference type="CDD" id="cd09071">
    <property type="entry name" value="FAR_C"/>
    <property type="match status" value="1"/>
</dbReference>
<dbReference type="Pfam" id="PF03015">
    <property type="entry name" value="Sterile"/>
    <property type="match status" value="1"/>
</dbReference>
<dbReference type="PANTHER" id="PTHR11011">
    <property type="entry name" value="MALE STERILITY PROTEIN 2-RELATED"/>
    <property type="match status" value="1"/>
</dbReference>
<evidence type="ECO:0000313" key="13">
    <source>
        <dbReference type="EMBL" id="KAF2896919.1"/>
    </source>
</evidence>
<dbReference type="GO" id="GO:0102965">
    <property type="term" value="F:alcohol-forming long-chain fatty acyl-CoA reductase activity"/>
    <property type="evidence" value="ECO:0007669"/>
    <property type="project" value="UniProtKB-EC"/>
</dbReference>
<protein>
    <recommendedName>
        <fullName evidence="10">Fatty acyl-CoA reductase</fullName>
        <ecNumber evidence="10">1.2.1.84</ecNumber>
    </recommendedName>
</protein>
<comment type="catalytic activity">
    <reaction evidence="9 10">
        <text>a long-chain fatty acyl-CoA + 2 NADPH + 2 H(+) = a long-chain primary fatty alcohol + 2 NADP(+) + CoA</text>
        <dbReference type="Rhea" id="RHEA:52716"/>
        <dbReference type="ChEBI" id="CHEBI:15378"/>
        <dbReference type="ChEBI" id="CHEBI:57287"/>
        <dbReference type="ChEBI" id="CHEBI:57783"/>
        <dbReference type="ChEBI" id="CHEBI:58349"/>
        <dbReference type="ChEBI" id="CHEBI:77396"/>
        <dbReference type="ChEBI" id="CHEBI:83139"/>
        <dbReference type="EC" id="1.2.1.84"/>
    </reaction>
</comment>
<evidence type="ECO:0000259" key="11">
    <source>
        <dbReference type="Pfam" id="PF03015"/>
    </source>
</evidence>
<keyword evidence="4 10" id="KW-0812">Transmembrane</keyword>
<name>A0A8K0D0C1_IGNLU</name>
<dbReference type="OrthoDB" id="429813at2759"/>
<organism evidence="13 14">
    <name type="scientific">Ignelater luminosus</name>
    <name type="common">Cucubano</name>
    <name type="synonym">Pyrophorus luminosus</name>
    <dbReference type="NCBI Taxonomy" id="2038154"/>
    <lineage>
        <taxon>Eukaryota</taxon>
        <taxon>Metazoa</taxon>
        <taxon>Ecdysozoa</taxon>
        <taxon>Arthropoda</taxon>
        <taxon>Hexapoda</taxon>
        <taxon>Insecta</taxon>
        <taxon>Pterygota</taxon>
        <taxon>Neoptera</taxon>
        <taxon>Endopterygota</taxon>
        <taxon>Coleoptera</taxon>
        <taxon>Polyphaga</taxon>
        <taxon>Elateriformia</taxon>
        <taxon>Elateroidea</taxon>
        <taxon>Elateridae</taxon>
        <taxon>Agrypninae</taxon>
        <taxon>Pyrophorini</taxon>
        <taxon>Ignelater</taxon>
    </lineage>
</organism>
<feature type="transmembrane region" description="Helical" evidence="10">
    <location>
        <begin position="478"/>
        <end position="498"/>
    </location>
</feature>
<keyword evidence="14" id="KW-1185">Reference proteome</keyword>
<evidence type="ECO:0000256" key="10">
    <source>
        <dbReference type="RuleBase" id="RU363097"/>
    </source>
</evidence>
<evidence type="ECO:0000256" key="6">
    <source>
        <dbReference type="ARBA" id="ARBA00022989"/>
    </source>
</evidence>
<dbReference type="Proteomes" id="UP000801492">
    <property type="component" value="Unassembled WGS sequence"/>
</dbReference>
<dbReference type="GO" id="GO:0005777">
    <property type="term" value="C:peroxisome"/>
    <property type="evidence" value="ECO:0007669"/>
    <property type="project" value="TreeGrafter"/>
</dbReference>
<sequence length="533" mass="61289">MDYKFPELPDPKLRGQGPISEWYKGRSIFITGATGFMGKVLLEKLLYQSEVERVYILIRSKRGRFPHQRIEDMWKLPMFHRCRKDCPEVLNKIVPLYGDVITKNFGLTVEDRKLLIDNVSVVFHCAATLKLEAELKDAIEMNTEGTQKVLELAREMKKLDVFVHLSTAFCSADIDELEEKIYPTPDNPSDVIQVVKWMSRDALVQATPAILKHHPNTYTYSKRLAETLVADEYPKLPVVVARPSIVTPASIEPLPGWVDSLNGPMGIVVGGGKGVIRSVHAIPENRAQVVPVDVAISALIVIAWKMGSATVKPPTIPVYNLTNDGAKRMTWGDILQKGKRIGHKYPFETMIWYPDGDIRPSKFRHDVCCFFYHWIPAYLIDFLMLIFRQKRFMVRLQKKIHFGLELLQFFTTREWIFKSENFLNLTSDMTPTDRQAYPMDFNAMPVEDYFTITYLGARQYLMKEDLSTIPRWRIIQNILYVVDRAFALAFYFGLIWLLCQCSHTVKDAFDLVGSYLQQVPVLGMLIPISEKNH</sequence>
<evidence type="ECO:0000256" key="8">
    <source>
        <dbReference type="ARBA" id="ARBA00023136"/>
    </source>
</evidence>
<dbReference type="GO" id="GO:0080019">
    <property type="term" value="F:alcohol-forming very long-chain fatty acyl-CoA reductase activity"/>
    <property type="evidence" value="ECO:0007669"/>
    <property type="project" value="InterPro"/>
</dbReference>
<evidence type="ECO:0000256" key="7">
    <source>
        <dbReference type="ARBA" id="ARBA00023098"/>
    </source>
</evidence>
<keyword evidence="7 10" id="KW-0443">Lipid metabolism</keyword>
<feature type="domain" description="Fatty acyl-CoA reductase C-terminal" evidence="11">
    <location>
        <begin position="372"/>
        <end position="464"/>
    </location>
</feature>
<dbReference type="FunFam" id="3.40.50.720:FF:000143">
    <property type="entry name" value="Fatty acyl-CoA reductase"/>
    <property type="match status" value="1"/>
</dbReference>
<dbReference type="EC" id="1.2.1.84" evidence="10"/>
<evidence type="ECO:0000256" key="1">
    <source>
        <dbReference type="ARBA" id="ARBA00004141"/>
    </source>
</evidence>
<comment type="caution">
    <text evidence="13">The sequence shown here is derived from an EMBL/GenBank/DDBJ whole genome shotgun (WGS) entry which is preliminary data.</text>
</comment>
<reference evidence="13" key="1">
    <citation type="submission" date="2019-08" db="EMBL/GenBank/DDBJ databases">
        <title>The genome of the North American firefly Photinus pyralis.</title>
        <authorList>
            <consortium name="Photinus pyralis genome working group"/>
            <person name="Fallon T.R."/>
            <person name="Sander Lower S.E."/>
            <person name="Weng J.-K."/>
        </authorList>
    </citation>
    <scope>NUCLEOTIDE SEQUENCE</scope>
    <source>
        <strain evidence="13">TRF0915ILg1</strain>
        <tissue evidence="13">Whole body</tissue>
    </source>
</reference>
<feature type="transmembrane region" description="Helical" evidence="10">
    <location>
        <begin position="370"/>
        <end position="387"/>
    </location>
</feature>
<evidence type="ECO:0000256" key="5">
    <source>
        <dbReference type="ARBA" id="ARBA00022857"/>
    </source>
</evidence>
<dbReference type="GO" id="GO:0035336">
    <property type="term" value="P:long-chain fatty-acyl-CoA metabolic process"/>
    <property type="evidence" value="ECO:0007669"/>
    <property type="project" value="TreeGrafter"/>
</dbReference>
<dbReference type="EMBL" id="VTPC01004645">
    <property type="protein sequence ID" value="KAF2896919.1"/>
    <property type="molecule type" value="Genomic_DNA"/>
</dbReference>
<keyword evidence="10" id="KW-0560">Oxidoreductase</keyword>
<keyword evidence="6 10" id="KW-1133">Transmembrane helix</keyword>
<dbReference type="SUPFAM" id="SSF51735">
    <property type="entry name" value="NAD(P)-binding Rossmann-fold domains"/>
    <property type="match status" value="1"/>
</dbReference>
<accession>A0A8K0D0C1</accession>
<dbReference type="InterPro" id="IPR013120">
    <property type="entry name" value="FAR_NAD-bd"/>
</dbReference>
<gene>
    <name evidence="13" type="ORF">ILUMI_09255</name>
</gene>
<evidence type="ECO:0000256" key="9">
    <source>
        <dbReference type="ARBA" id="ARBA00052530"/>
    </source>
</evidence>
<evidence type="ECO:0000256" key="2">
    <source>
        <dbReference type="ARBA" id="ARBA00005928"/>
    </source>
</evidence>
<keyword evidence="8 10" id="KW-0472">Membrane</keyword>
<evidence type="ECO:0000313" key="14">
    <source>
        <dbReference type="Proteomes" id="UP000801492"/>
    </source>
</evidence>
<dbReference type="GO" id="GO:0016020">
    <property type="term" value="C:membrane"/>
    <property type="evidence" value="ECO:0007669"/>
    <property type="project" value="UniProtKB-SubCell"/>
</dbReference>
<keyword evidence="3 10" id="KW-0444">Lipid biosynthesis</keyword>
<dbReference type="PANTHER" id="PTHR11011:SF12">
    <property type="entry name" value="FATTY ACYL-COA REDUCTASE"/>
    <property type="match status" value="1"/>
</dbReference>
<dbReference type="InterPro" id="IPR033640">
    <property type="entry name" value="FAR_C"/>
</dbReference>
<evidence type="ECO:0000259" key="12">
    <source>
        <dbReference type="Pfam" id="PF07993"/>
    </source>
</evidence>
<dbReference type="Pfam" id="PF07993">
    <property type="entry name" value="NAD_binding_4"/>
    <property type="match status" value="1"/>
</dbReference>
<evidence type="ECO:0000256" key="3">
    <source>
        <dbReference type="ARBA" id="ARBA00022516"/>
    </source>
</evidence>
<dbReference type="AlphaFoldDB" id="A0A8K0D0C1"/>
<comment type="function">
    <text evidence="10">Catalyzes the reduction of fatty acyl-CoA to fatty alcohols.</text>
</comment>
<dbReference type="CDD" id="cd05236">
    <property type="entry name" value="FAR-N_SDR_e"/>
    <property type="match status" value="1"/>
</dbReference>